<sequence length="201" mass="23397">MKRSNRNGYATILTIVTIGILSILILGILNLHFLNHKIIRSNESSIKAYYLGESGAALLKNEVDNTFELFFDEYVVMLESEETITESAIGENNLHQKNEQSFKNFVMGKNEVRGLERVQQEEDVFDRYTDPHGWRLEVVYDENEIRLYATGHYRKARKRIVSIISYPNVTMVGEGDEKHHYQYVPSEILIYYQGYEGDFID</sequence>
<evidence type="ECO:0008006" key="4">
    <source>
        <dbReference type="Google" id="ProtNLM"/>
    </source>
</evidence>
<dbReference type="AlphaFoldDB" id="A0AA43XMR2"/>
<dbReference type="Proteomes" id="UP000449710">
    <property type="component" value="Unassembled WGS sequence"/>
</dbReference>
<dbReference type="RefSeq" id="WP_160721760.1">
    <property type="nucleotide sequence ID" value="NZ_SUMG01000011.1"/>
</dbReference>
<reference evidence="2 3" key="1">
    <citation type="submission" date="2019-04" db="EMBL/GenBank/DDBJ databases">
        <title>Isachenkonia alkalipeptolytica gen. nov. sp. nov. a new anaerobic, alkiliphilic organothrophic bacterium capable to reduce synthesized ferrihydrite isolated from a soda lake.</title>
        <authorList>
            <person name="Toshchakov S.V."/>
            <person name="Zavarzina D.G."/>
            <person name="Zhilina T.N."/>
            <person name="Kostrikina N.A."/>
            <person name="Kublanov I.V."/>
        </authorList>
    </citation>
    <scope>NUCLEOTIDE SEQUENCE [LARGE SCALE GENOMIC DNA]</scope>
    <source>
        <strain evidence="2 3">Z-1701</strain>
    </source>
</reference>
<keyword evidence="1" id="KW-0812">Transmembrane</keyword>
<gene>
    <name evidence="2" type="ORF">ISALK_09775</name>
</gene>
<keyword evidence="1" id="KW-1133">Transmembrane helix</keyword>
<accession>A0AA43XMR2</accession>
<protein>
    <recommendedName>
        <fullName evidence="4">Type 4 fimbrial biogenesis protein PilX N-terminal domain-containing protein</fullName>
    </recommendedName>
</protein>
<dbReference type="EMBL" id="SUMG01000011">
    <property type="protein sequence ID" value="NBG88790.1"/>
    <property type="molecule type" value="Genomic_DNA"/>
</dbReference>
<name>A0AA43XMR2_9CLOT</name>
<evidence type="ECO:0000256" key="1">
    <source>
        <dbReference type="SAM" id="Phobius"/>
    </source>
</evidence>
<keyword evidence="1" id="KW-0472">Membrane</keyword>
<evidence type="ECO:0000313" key="2">
    <source>
        <dbReference type="EMBL" id="NBG88790.1"/>
    </source>
</evidence>
<comment type="caution">
    <text evidence="2">The sequence shown here is derived from an EMBL/GenBank/DDBJ whole genome shotgun (WGS) entry which is preliminary data.</text>
</comment>
<proteinExistence type="predicted"/>
<feature type="transmembrane region" description="Helical" evidence="1">
    <location>
        <begin position="12"/>
        <end position="34"/>
    </location>
</feature>
<organism evidence="2 3">
    <name type="scientific">Isachenkonia alkalipeptolytica</name>
    <dbReference type="NCBI Taxonomy" id="2565777"/>
    <lineage>
        <taxon>Bacteria</taxon>
        <taxon>Bacillati</taxon>
        <taxon>Bacillota</taxon>
        <taxon>Clostridia</taxon>
        <taxon>Eubacteriales</taxon>
        <taxon>Clostridiaceae</taxon>
        <taxon>Isachenkonia</taxon>
    </lineage>
</organism>
<keyword evidence="3" id="KW-1185">Reference proteome</keyword>
<evidence type="ECO:0000313" key="3">
    <source>
        <dbReference type="Proteomes" id="UP000449710"/>
    </source>
</evidence>